<proteinExistence type="predicted"/>
<protein>
    <recommendedName>
        <fullName evidence="3">F-box domain-containing protein</fullName>
    </recommendedName>
</protein>
<comment type="caution">
    <text evidence="1">The sequence shown here is derived from an EMBL/GenBank/DDBJ whole genome shotgun (WGS) entry which is preliminary data.</text>
</comment>
<evidence type="ECO:0008006" key="3">
    <source>
        <dbReference type="Google" id="ProtNLM"/>
    </source>
</evidence>
<sequence length="471" mass="53029">MLSATNGHVLPPFASILSQRDSTGSALADSEPNLLCPILALPVEITSEIFLHCVLAHLPVEHTLQPTPSSPSDKPPLLLTRICRQWRMIALSMPELWCHVALEFRASRGLRRGYLDSWWVSFLHRWFDRAQNQPLSILISDSTYVEPDEGLVLLLDRHRQRWRDVTINLPFNQFYRFSSSESMPKLQRLALDAFNVPHTPAVVDPITAFQHAPALEHLFLGYSLRPSQFILPWEQLTTLELINSTAEDCLNCLRQTPKLTTCSVEVEDSITGMHSAVPALRRLTALTVRGSVPTFIFSYITLPSLEALDLSGRSLMEDELSGARTLIERSQAQLRRLRIYFIAQILTTPALQLLQALPALAALDLDATEASTLAGLFRRLAADGSFLPQLERLALTHHRVHDENTAAMLCALTDALVRRAARSPEHVQLCAVSLLVGHGETTPEPWMLPLWWELVDRGMALNIRTRHDRWI</sequence>
<dbReference type="SUPFAM" id="SSF52047">
    <property type="entry name" value="RNI-like"/>
    <property type="match status" value="1"/>
</dbReference>
<keyword evidence="2" id="KW-1185">Reference proteome</keyword>
<organism evidence="1 2">
    <name type="scientific">Mycena pura</name>
    <dbReference type="NCBI Taxonomy" id="153505"/>
    <lineage>
        <taxon>Eukaryota</taxon>
        <taxon>Fungi</taxon>
        <taxon>Dikarya</taxon>
        <taxon>Basidiomycota</taxon>
        <taxon>Agaricomycotina</taxon>
        <taxon>Agaricomycetes</taxon>
        <taxon>Agaricomycetidae</taxon>
        <taxon>Agaricales</taxon>
        <taxon>Marasmiineae</taxon>
        <taxon>Mycenaceae</taxon>
        <taxon>Mycena</taxon>
    </lineage>
</organism>
<dbReference type="EMBL" id="JARJCW010000122">
    <property type="protein sequence ID" value="KAJ7192231.1"/>
    <property type="molecule type" value="Genomic_DNA"/>
</dbReference>
<dbReference type="Proteomes" id="UP001219525">
    <property type="component" value="Unassembled WGS sequence"/>
</dbReference>
<accession>A0AAD6Y5C6</accession>
<dbReference type="AlphaFoldDB" id="A0AAD6Y5C6"/>
<gene>
    <name evidence="1" type="ORF">GGX14DRAFT_528448</name>
</gene>
<evidence type="ECO:0000313" key="1">
    <source>
        <dbReference type="EMBL" id="KAJ7192231.1"/>
    </source>
</evidence>
<dbReference type="Gene3D" id="3.80.10.10">
    <property type="entry name" value="Ribonuclease Inhibitor"/>
    <property type="match status" value="1"/>
</dbReference>
<reference evidence="1" key="1">
    <citation type="submission" date="2023-03" db="EMBL/GenBank/DDBJ databases">
        <title>Massive genome expansion in bonnet fungi (Mycena s.s.) driven by repeated elements and novel gene families across ecological guilds.</title>
        <authorList>
            <consortium name="Lawrence Berkeley National Laboratory"/>
            <person name="Harder C.B."/>
            <person name="Miyauchi S."/>
            <person name="Viragh M."/>
            <person name="Kuo A."/>
            <person name="Thoen E."/>
            <person name="Andreopoulos B."/>
            <person name="Lu D."/>
            <person name="Skrede I."/>
            <person name="Drula E."/>
            <person name="Henrissat B."/>
            <person name="Morin E."/>
            <person name="Kohler A."/>
            <person name="Barry K."/>
            <person name="LaButti K."/>
            <person name="Morin E."/>
            <person name="Salamov A."/>
            <person name="Lipzen A."/>
            <person name="Mereny Z."/>
            <person name="Hegedus B."/>
            <person name="Baldrian P."/>
            <person name="Stursova M."/>
            <person name="Weitz H."/>
            <person name="Taylor A."/>
            <person name="Grigoriev I.V."/>
            <person name="Nagy L.G."/>
            <person name="Martin F."/>
            <person name="Kauserud H."/>
        </authorList>
    </citation>
    <scope>NUCLEOTIDE SEQUENCE</scope>
    <source>
        <strain evidence="1">9144</strain>
    </source>
</reference>
<dbReference type="InterPro" id="IPR032675">
    <property type="entry name" value="LRR_dom_sf"/>
</dbReference>
<evidence type="ECO:0000313" key="2">
    <source>
        <dbReference type="Proteomes" id="UP001219525"/>
    </source>
</evidence>
<name>A0AAD6Y5C6_9AGAR</name>